<comment type="caution">
    <text evidence="3">The sequence shown here is derived from an EMBL/GenBank/DDBJ whole genome shotgun (WGS) entry which is preliminary data.</text>
</comment>
<feature type="compositionally biased region" description="Polar residues" evidence="1">
    <location>
        <begin position="169"/>
        <end position="195"/>
    </location>
</feature>
<proteinExistence type="predicted"/>
<name>A0ABW5RW91_9BACI</name>
<evidence type="ECO:0000256" key="2">
    <source>
        <dbReference type="SAM" id="Phobius"/>
    </source>
</evidence>
<dbReference type="RefSeq" id="WP_377937843.1">
    <property type="nucleotide sequence ID" value="NZ_JBHUMF010000032.1"/>
</dbReference>
<accession>A0ABW5RW91</accession>
<dbReference type="EMBL" id="JBHUMF010000032">
    <property type="protein sequence ID" value="MFD2682970.1"/>
    <property type="molecule type" value="Genomic_DNA"/>
</dbReference>
<protein>
    <submittedName>
        <fullName evidence="3">Beta-propeller domain-containing protein</fullName>
    </submittedName>
</protein>
<organism evidence="3 4">
    <name type="scientific">Bacillus seohaeanensis</name>
    <dbReference type="NCBI Taxonomy" id="284580"/>
    <lineage>
        <taxon>Bacteria</taxon>
        <taxon>Bacillati</taxon>
        <taxon>Bacillota</taxon>
        <taxon>Bacilli</taxon>
        <taxon>Bacillales</taxon>
        <taxon>Bacillaceae</taxon>
        <taxon>Bacillus</taxon>
    </lineage>
</organism>
<evidence type="ECO:0000313" key="3">
    <source>
        <dbReference type="EMBL" id="MFD2682970.1"/>
    </source>
</evidence>
<dbReference type="Pfam" id="PF09826">
    <property type="entry name" value="Beta_propel"/>
    <property type="match status" value="1"/>
</dbReference>
<sequence length="732" mass="82797">MFRHRPYLKVSLVILFILGFGLVYYIQKPTVSAGIKIADRPVVLADKTWNLQFSRPIKKETVNEENVFVTDSSGKKVPVTLELQENQESLLIHAPKEGYPLENEFFTLHISNNVKSTFGFSVKGNKEIEFAVKQTLPVIESKNQLTRYFKEVMKKENSSTFPLVRQENAEMSESSANANQTETAKSSNEGFSQTNNQVEDVVEGDIVKTDGEYIYQLKEQKLVITKALPAEELNVVSSMTVKENFSPRQLFLQKDKLIVIGNSWGEPVPHKKSQASPNIAIMPVEGVTKAFVYDITNQEKPKLVREIGLEGHFVSARQIDSNLYLIANHSPDYWKLEEERETDLRPKIYDSEKSDHLEPIALNKIKYMPQSIETNFTLIGSLDINDDSSEFKVESYLGSGNQLYMSKENLYIAVTKYTTEKQKEWAAPNTEIYKFTVNGTGVQFDTRGEVTGTVLNQFSMDEYDGYFRVATTEGKVWNEEKPSANHLFVLDENMQQVGSLKGLARGEQIYSVRFMGDKTYVVTFKQVDPLFVIDTSKPEQPKVLGKLKIPGFSTYLHPIDENHLIGFGVDTKVVEDKNGNNKEPLLIRGGMKISLFDVTDFTNPKEIDTEVIGGRGTHSPLLADHKALFHYPKDNLYGFPVSIYNNKEGSDMEQTFSFQGALMYEITPENGIVSKAKLADESKGTGLSPGEGWANQIQRLIYIKDKVYTISNREVAVYTMGEFKKMNSVKLQ</sequence>
<keyword evidence="2" id="KW-1133">Transmembrane helix</keyword>
<evidence type="ECO:0000256" key="1">
    <source>
        <dbReference type="SAM" id="MobiDB-lite"/>
    </source>
</evidence>
<keyword evidence="4" id="KW-1185">Reference proteome</keyword>
<gene>
    <name evidence="3" type="ORF">ACFSUL_19685</name>
</gene>
<evidence type="ECO:0000313" key="4">
    <source>
        <dbReference type="Proteomes" id="UP001597506"/>
    </source>
</evidence>
<keyword evidence="2" id="KW-0472">Membrane</keyword>
<dbReference type="InterPro" id="IPR019198">
    <property type="entry name" value="Beta_propeller_containing"/>
</dbReference>
<feature type="region of interest" description="Disordered" evidence="1">
    <location>
        <begin position="168"/>
        <end position="195"/>
    </location>
</feature>
<dbReference type="Proteomes" id="UP001597506">
    <property type="component" value="Unassembled WGS sequence"/>
</dbReference>
<keyword evidence="2" id="KW-0812">Transmembrane</keyword>
<reference evidence="4" key="1">
    <citation type="journal article" date="2019" name="Int. J. Syst. Evol. Microbiol.">
        <title>The Global Catalogue of Microorganisms (GCM) 10K type strain sequencing project: providing services to taxonomists for standard genome sequencing and annotation.</title>
        <authorList>
            <consortium name="The Broad Institute Genomics Platform"/>
            <consortium name="The Broad Institute Genome Sequencing Center for Infectious Disease"/>
            <person name="Wu L."/>
            <person name="Ma J."/>
        </authorList>
    </citation>
    <scope>NUCLEOTIDE SEQUENCE [LARGE SCALE GENOMIC DNA]</scope>
    <source>
        <strain evidence="4">KCTC 3913</strain>
    </source>
</reference>
<feature type="transmembrane region" description="Helical" evidence="2">
    <location>
        <begin position="7"/>
        <end position="26"/>
    </location>
</feature>